<feature type="chain" id="PRO_5003189073" description="FrrB" evidence="1">
    <location>
        <begin position="23"/>
        <end position="230"/>
    </location>
</feature>
<dbReference type="RefSeq" id="WP_013444614.1">
    <property type="nucleotide sequence ID" value="NC_014734.1"/>
</dbReference>
<dbReference type="KEGG" id="ppn:Palpr_1097"/>
<dbReference type="OrthoDB" id="1065092at2"/>
<dbReference type="eggNOG" id="ENOG502ZX9Y">
    <property type="taxonomic scope" value="Bacteria"/>
</dbReference>
<dbReference type="EMBL" id="CP002345">
    <property type="protein sequence ID" value="ADQ79245.1"/>
    <property type="molecule type" value="Genomic_DNA"/>
</dbReference>
<sequence length="230" mass="24195">MRKIKLLAICAIALFSTMSVKAQFATGADIVSSYVWRGIPQEGSNGGTPNIQPYATFTTGALTLGSWGSGSFSGAVKEVDLYATYAISSKFAITLTDYYYNFATKPNYFKYSGGTGHVFEGTLAYTGSAFSASINTMFAGLDKKASDPSKQALSTYVELGYQIAPVAKIFLGGSLAESATYGTTGFGITNLGIKVSKSIAITDKFSLPVYAIVGANPYAKSTFFVAGVSL</sequence>
<keyword evidence="1" id="KW-0732">Signal</keyword>
<organism evidence="2 3">
    <name type="scientific">Paludibacter propionicigenes (strain DSM 17365 / JCM 13257 / WB4)</name>
    <dbReference type="NCBI Taxonomy" id="694427"/>
    <lineage>
        <taxon>Bacteria</taxon>
        <taxon>Pseudomonadati</taxon>
        <taxon>Bacteroidota</taxon>
        <taxon>Bacteroidia</taxon>
        <taxon>Bacteroidales</taxon>
        <taxon>Paludibacteraceae</taxon>
        <taxon>Paludibacter</taxon>
    </lineage>
</organism>
<evidence type="ECO:0000256" key="1">
    <source>
        <dbReference type="SAM" id="SignalP"/>
    </source>
</evidence>
<name>E4T3F1_PALPW</name>
<evidence type="ECO:0000313" key="3">
    <source>
        <dbReference type="Proteomes" id="UP000008718"/>
    </source>
</evidence>
<accession>E4T3F1</accession>
<dbReference type="Proteomes" id="UP000008718">
    <property type="component" value="Chromosome"/>
</dbReference>
<evidence type="ECO:0008006" key="4">
    <source>
        <dbReference type="Google" id="ProtNLM"/>
    </source>
</evidence>
<evidence type="ECO:0000313" key="2">
    <source>
        <dbReference type="EMBL" id="ADQ79245.1"/>
    </source>
</evidence>
<protein>
    <recommendedName>
        <fullName evidence="4">FrrB</fullName>
    </recommendedName>
</protein>
<dbReference type="STRING" id="694427.Palpr_1097"/>
<gene>
    <name evidence="2" type="ordered locus">Palpr_1097</name>
</gene>
<feature type="signal peptide" evidence="1">
    <location>
        <begin position="1"/>
        <end position="22"/>
    </location>
</feature>
<reference evidence="2 3" key="2">
    <citation type="journal article" date="2011" name="Stand. Genomic Sci.">
        <title>Complete genome sequence of Paludibacter propionicigenes type strain (WB4).</title>
        <authorList>
            <person name="Gronow S."/>
            <person name="Munk C."/>
            <person name="Lapidus A."/>
            <person name="Nolan M."/>
            <person name="Lucas S."/>
            <person name="Hammon N."/>
            <person name="Deshpande S."/>
            <person name="Cheng J.F."/>
            <person name="Tapia R."/>
            <person name="Han C."/>
            <person name="Goodwin L."/>
            <person name="Pitluck S."/>
            <person name="Liolios K."/>
            <person name="Ivanova N."/>
            <person name="Mavromatis K."/>
            <person name="Mikhailova N."/>
            <person name="Pati A."/>
            <person name="Chen A."/>
            <person name="Palaniappan K."/>
            <person name="Land M."/>
            <person name="Hauser L."/>
            <person name="Chang Y.J."/>
            <person name="Jeffries C.D."/>
            <person name="Brambilla E."/>
            <person name="Rohde M."/>
            <person name="Goker M."/>
            <person name="Detter J.C."/>
            <person name="Woyke T."/>
            <person name="Bristow J."/>
            <person name="Eisen J.A."/>
            <person name="Markowitz V."/>
            <person name="Hugenholtz P."/>
            <person name="Kyrpides N.C."/>
            <person name="Klenk H.P."/>
        </authorList>
    </citation>
    <scope>NUCLEOTIDE SEQUENCE [LARGE SCALE GENOMIC DNA]</scope>
    <source>
        <strain evidence="3">DSM 17365 / JCM 13257 / WB4</strain>
    </source>
</reference>
<dbReference type="AlphaFoldDB" id="E4T3F1"/>
<reference key="1">
    <citation type="submission" date="2010-11" db="EMBL/GenBank/DDBJ databases">
        <title>The complete genome of Paludibacter propionicigenes DSM 17365.</title>
        <authorList>
            <consortium name="US DOE Joint Genome Institute (JGI-PGF)"/>
            <person name="Lucas S."/>
            <person name="Copeland A."/>
            <person name="Lapidus A."/>
            <person name="Bruce D."/>
            <person name="Goodwin L."/>
            <person name="Pitluck S."/>
            <person name="Kyrpides N."/>
            <person name="Mavromatis K."/>
            <person name="Ivanova N."/>
            <person name="Munk A.C."/>
            <person name="Brettin T."/>
            <person name="Detter J.C."/>
            <person name="Han C."/>
            <person name="Tapia R."/>
            <person name="Land M."/>
            <person name="Hauser L."/>
            <person name="Markowitz V."/>
            <person name="Cheng J.-F."/>
            <person name="Hugenholtz P."/>
            <person name="Woyke T."/>
            <person name="Wu D."/>
            <person name="Gronow S."/>
            <person name="Wellnitz S."/>
            <person name="Brambilla E."/>
            <person name="Klenk H.-P."/>
            <person name="Eisen J.A."/>
        </authorList>
    </citation>
    <scope>NUCLEOTIDE SEQUENCE</scope>
    <source>
        <strain>WB4</strain>
    </source>
</reference>
<keyword evidence="3" id="KW-1185">Reference proteome</keyword>
<dbReference type="HOGENOM" id="CLU_082062_0_0_10"/>
<proteinExistence type="predicted"/>